<dbReference type="RefSeq" id="WP_060585847.1">
    <property type="nucleotide sequence ID" value="NZ_CP013067.1"/>
</dbReference>
<reference evidence="3" key="1">
    <citation type="submission" date="2015-10" db="EMBL/GenBank/DDBJ databases">
        <title>Complete Genome Sequence of Aeromonas schubertii strain WL1483.</title>
        <authorList>
            <person name="Liu L."/>
        </authorList>
    </citation>
    <scope>NUCLEOTIDE SEQUENCE [LARGE SCALE GENOMIC DNA]</scope>
    <source>
        <strain evidence="3">WL1483</strain>
    </source>
</reference>
<sequence>MAADLSWLSALRDIHPGTLPDTEQSRLWALSLLLLLLPALLLLAFALRQRWRRQRWWQQHGKDELPALHHALRRLTRHRWPELSRQPTRPWLATLDERSGTHLHQWQEEWESWVYGRHPLSLLQRKRLDAEIKRLLAACYPLLPRRRP</sequence>
<dbReference type="EMBL" id="CP013067">
    <property type="protein sequence ID" value="ALP39994.1"/>
    <property type="molecule type" value="Genomic_DNA"/>
</dbReference>
<keyword evidence="1" id="KW-0812">Transmembrane</keyword>
<name>A0A0S2SE98_9GAMM</name>
<protein>
    <recommendedName>
        <fullName evidence="4">DUF4381 domain-containing protein</fullName>
    </recommendedName>
</protein>
<evidence type="ECO:0008006" key="4">
    <source>
        <dbReference type="Google" id="ProtNLM"/>
    </source>
</evidence>
<evidence type="ECO:0000313" key="2">
    <source>
        <dbReference type="EMBL" id="ALP39994.1"/>
    </source>
</evidence>
<proteinExistence type="predicted"/>
<feature type="transmembrane region" description="Helical" evidence="1">
    <location>
        <begin position="27"/>
        <end position="47"/>
    </location>
</feature>
<dbReference type="Proteomes" id="UP000058114">
    <property type="component" value="Chromosome"/>
</dbReference>
<dbReference type="AlphaFoldDB" id="A0A0S2SE98"/>
<keyword evidence="1" id="KW-1133">Transmembrane helix</keyword>
<reference evidence="2 3" key="2">
    <citation type="journal article" date="2016" name="Genome Announc.">
        <title>Complete Genome Sequence of the Highly Virulent Aeromonas schubertii Strain WL1483, Isolated from Diseased Snakehead Fish (Channa argus) in China.</title>
        <authorList>
            <person name="Liu L."/>
            <person name="Li N."/>
            <person name="Zhang D."/>
            <person name="Fu X."/>
            <person name="Shi C."/>
            <person name="Lin Q."/>
            <person name="Hao G."/>
        </authorList>
    </citation>
    <scope>NUCLEOTIDE SEQUENCE [LARGE SCALE GENOMIC DNA]</scope>
    <source>
        <strain evidence="2 3">WL1483</strain>
    </source>
</reference>
<accession>A0A0S2SE98</accession>
<evidence type="ECO:0000313" key="3">
    <source>
        <dbReference type="Proteomes" id="UP000058114"/>
    </source>
</evidence>
<dbReference type="PATRIC" id="fig|652.5.peg.2014"/>
<keyword evidence="1" id="KW-0472">Membrane</keyword>
<evidence type="ECO:0000256" key="1">
    <source>
        <dbReference type="SAM" id="Phobius"/>
    </source>
</evidence>
<organism evidence="2 3">
    <name type="scientific">Aeromonas schubertii</name>
    <dbReference type="NCBI Taxonomy" id="652"/>
    <lineage>
        <taxon>Bacteria</taxon>
        <taxon>Pseudomonadati</taxon>
        <taxon>Pseudomonadota</taxon>
        <taxon>Gammaproteobacteria</taxon>
        <taxon>Aeromonadales</taxon>
        <taxon>Aeromonadaceae</taxon>
        <taxon>Aeromonas</taxon>
    </lineage>
</organism>
<gene>
    <name evidence="2" type="ORF">WL1483_575</name>
</gene>
<dbReference type="KEGG" id="asr:WL1483_575"/>